<evidence type="ECO:0000256" key="2">
    <source>
        <dbReference type="ARBA" id="ARBA00004984"/>
    </source>
</evidence>
<evidence type="ECO:0000256" key="10">
    <source>
        <dbReference type="ARBA" id="ARBA00069860"/>
    </source>
</evidence>
<keyword evidence="7" id="KW-0862">Zinc</keyword>
<organism evidence="13 14">
    <name type="scientific">Ophiocordyceps australis</name>
    <dbReference type="NCBI Taxonomy" id="1399860"/>
    <lineage>
        <taxon>Eukaryota</taxon>
        <taxon>Fungi</taxon>
        <taxon>Dikarya</taxon>
        <taxon>Ascomycota</taxon>
        <taxon>Pezizomycotina</taxon>
        <taxon>Sordariomycetes</taxon>
        <taxon>Hypocreomycetidae</taxon>
        <taxon>Hypocreales</taxon>
        <taxon>Ophiocordycipitaceae</taxon>
        <taxon>Ophiocordyceps</taxon>
    </lineage>
</organism>
<comment type="catalytic activity">
    <reaction evidence="8">
        <text>guanine + H2O + H(+) = xanthine + NH4(+)</text>
        <dbReference type="Rhea" id="RHEA:14665"/>
        <dbReference type="ChEBI" id="CHEBI:15377"/>
        <dbReference type="ChEBI" id="CHEBI:15378"/>
        <dbReference type="ChEBI" id="CHEBI:16235"/>
        <dbReference type="ChEBI" id="CHEBI:17712"/>
        <dbReference type="ChEBI" id="CHEBI:28938"/>
        <dbReference type="EC" id="3.5.4.3"/>
    </reaction>
</comment>
<dbReference type="SUPFAM" id="SSF51556">
    <property type="entry name" value="Metallo-dependent hydrolases"/>
    <property type="match status" value="1"/>
</dbReference>
<evidence type="ECO:0000259" key="12">
    <source>
        <dbReference type="Pfam" id="PF01979"/>
    </source>
</evidence>
<keyword evidence="5" id="KW-0479">Metal-binding</keyword>
<protein>
    <recommendedName>
        <fullName evidence="10">Probable guanine deaminase</fullName>
        <ecNumber evidence="4">3.5.4.3</ecNumber>
    </recommendedName>
    <alternativeName>
        <fullName evidence="11">Guanine aminohydrolase</fullName>
    </alternativeName>
</protein>
<dbReference type="GO" id="GO:0046098">
    <property type="term" value="P:guanine metabolic process"/>
    <property type="evidence" value="ECO:0007669"/>
    <property type="project" value="TreeGrafter"/>
</dbReference>
<evidence type="ECO:0000256" key="11">
    <source>
        <dbReference type="ARBA" id="ARBA00083147"/>
    </source>
</evidence>
<dbReference type="EC" id="3.5.4.3" evidence="4"/>
<dbReference type="OrthoDB" id="194468at2759"/>
<dbReference type="Proteomes" id="UP000226192">
    <property type="component" value="Unassembled WGS sequence"/>
</dbReference>
<evidence type="ECO:0000256" key="9">
    <source>
        <dbReference type="ARBA" id="ARBA00056079"/>
    </source>
</evidence>
<name>A0A2C5YBK3_9HYPO</name>
<dbReference type="InterPro" id="IPR032466">
    <property type="entry name" value="Metal_Hydrolase"/>
</dbReference>
<evidence type="ECO:0000256" key="3">
    <source>
        <dbReference type="ARBA" id="ARBA00006745"/>
    </source>
</evidence>
<reference evidence="13 14" key="1">
    <citation type="submission" date="2017-06" db="EMBL/GenBank/DDBJ databases">
        <title>Ant-infecting Ophiocordyceps genomes reveal a high diversity of potential behavioral manipulation genes and a possible major role for enterotoxins.</title>
        <authorList>
            <person name="De Bekker C."/>
            <person name="Evans H.C."/>
            <person name="Brachmann A."/>
            <person name="Hughes D.P."/>
        </authorList>
    </citation>
    <scope>NUCLEOTIDE SEQUENCE [LARGE SCALE GENOMIC DNA]</scope>
    <source>
        <strain evidence="13 14">Map64</strain>
    </source>
</reference>
<dbReference type="PANTHER" id="PTHR11271">
    <property type="entry name" value="GUANINE DEAMINASE"/>
    <property type="match status" value="1"/>
</dbReference>
<comment type="pathway">
    <text evidence="2">Purine metabolism; guanine degradation; xanthine from guanine: step 1/1.</text>
</comment>
<dbReference type="InterPro" id="IPR011059">
    <property type="entry name" value="Metal-dep_hydrolase_composite"/>
</dbReference>
<accession>A0A2C5YBK3</accession>
<feature type="domain" description="Amidohydrolase-related" evidence="12">
    <location>
        <begin position="85"/>
        <end position="471"/>
    </location>
</feature>
<dbReference type="FunFam" id="3.20.20.140:FF:000022">
    <property type="entry name" value="Guanine deaminase"/>
    <property type="match status" value="1"/>
</dbReference>
<evidence type="ECO:0000256" key="6">
    <source>
        <dbReference type="ARBA" id="ARBA00022801"/>
    </source>
</evidence>
<dbReference type="Pfam" id="PF01979">
    <property type="entry name" value="Amidohydro_1"/>
    <property type="match status" value="1"/>
</dbReference>
<dbReference type="Gene3D" id="2.30.40.10">
    <property type="entry name" value="Urease, subunit C, domain 1"/>
    <property type="match status" value="1"/>
</dbReference>
<gene>
    <name evidence="13" type="ORF">CDD81_4243</name>
</gene>
<dbReference type="InterPro" id="IPR051607">
    <property type="entry name" value="Metallo-dep_hydrolases"/>
</dbReference>
<evidence type="ECO:0000256" key="7">
    <source>
        <dbReference type="ARBA" id="ARBA00022833"/>
    </source>
</evidence>
<dbReference type="GO" id="GO:0008892">
    <property type="term" value="F:guanine deaminase activity"/>
    <property type="evidence" value="ECO:0007669"/>
    <property type="project" value="UniProtKB-EC"/>
</dbReference>
<sequence length="480" mass="52459">MEAAGRERRRLLLLGTFVQTKADRQLQVMQETAIAVDEQGVIVGIERAQQEGQDAHSAGQRLLGQLGWEAESVDECSSGPEGFFFPGLIDTHVHAAQYANVGLFGKTTLLDWLERYTFPLEASLCDVAKARRMWRACVDRTLAHGTTTAAYYGVVDVEATNALMDECVARGQRALVGRVCMDAKEVNPAWYRDETAAEALEATLRTVEHARRVDAAGALVEPVLTPRFAPSCSMALMEALGKLQREEGLAVQTHLSETREELALVRRLFPDAASYTAVYDAARLLTPRTILAHGIHLGDDEARLIAQRGSSVAHCPCSNTALASGRARVGWLWRHGIAVGLGTDMSGGYSPSVLEAARQALLVSRNLAMDAAANPDAADDFDCNLSVDDVLFLATRGGAIALGLDHKIGAFDLGLQWDAQLIHLDTPEHHSFARGNVDVFGWESCQERVAKWLFNGDDRNTLKVWVQGRLVHSRPVKHDM</sequence>
<dbReference type="PANTHER" id="PTHR11271:SF6">
    <property type="entry name" value="GUANINE DEAMINASE"/>
    <property type="match status" value="1"/>
</dbReference>
<comment type="cofactor">
    <cofactor evidence="1">
        <name>Zn(2+)</name>
        <dbReference type="ChEBI" id="CHEBI:29105"/>
    </cofactor>
</comment>
<comment type="similarity">
    <text evidence="3">Belongs to the metallo-dependent hydrolases superfamily. ATZ/TRZ family.</text>
</comment>
<evidence type="ECO:0000256" key="1">
    <source>
        <dbReference type="ARBA" id="ARBA00001947"/>
    </source>
</evidence>
<dbReference type="GO" id="GO:0008270">
    <property type="term" value="F:zinc ion binding"/>
    <property type="evidence" value="ECO:0007669"/>
    <property type="project" value="TreeGrafter"/>
</dbReference>
<dbReference type="Gene3D" id="3.20.20.140">
    <property type="entry name" value="Metal-dependent hydrolases"/>
    <property type="match status" value="1"/>
</dbReference>
<comment type="caution">
    <text evidence="13">The sequence shown here is derived from an EMBL/GenBank/DDBJ whole genome shotgun (WGS) entry which is preliminary data.</text>
</comment>
<evidence type="ECO:0000256" key="8">
    <source>
        <dbReference type="ARBA" id="ARBA00051148"/>
    </source>
</evidence>
<dbReference type="EMBL" id="NJET01000028">
    <property type="protein sequence ID" value="PHH64632.1"/>
    <property type="molecule type" value="Genomic_DNA"/>
</dbReference>
<dbReference type="GO" id="GO:0005829">
    <property type="term" value="C:cytosol"/>
    <property type="evidence" value="ECO:0007669"/>
    <property type="project" value="TreeGrafter"/>
</dbReference>
<comment type="function">
    <text evidence="9">Catalyzes the hydrolytic deamination of guanine, producing xanthine and ammonia.</text>
</comment>
<keyword evidence="14" id="KW-1185">Reference proteome</keyword>
<dbReference type="AlphaFoldDB" id="A0A2C5YBK3"/>
<evidence type="ECO:0000256" key="5">
    <source>
        <dbReference type="ARBA" id="ARBA00022723"/>
    </source>
</evidence>
<dbReference type="STRING" id="1399860.A0A2C5YBK3"/>
<evidence type="ECO:0000313" key="13">
    <source>
        <dbReference type="EMBL" id="PHH64632.1"/>
    </source>
</evidence>
<evidence type="ECO:0000313" key="14">
    <source>
        <dbReference type="Proteomes" id="UP000226192"/>
    </source>
</evidence>
<proteinExistence type="inferred from homology"/>
<dbReference type="InterPro" id="IPR006680">
    <property type="entry name" value="Amidohydro-rel"/>
</dbReference>
<evidence type="ECO:0000256" key="4">
    <source>
        <dbReference type="ARBA" id="ARBA00012781"/>
    </source>
</evidence>
<keyword evidence="6" id="KW-0378">Hydrolase</keyword>